<keyword evidence="2" id="KW-1185">Reference proteome</keyword>
<protein>
    <submittedName>
        <fullName evidence="1">Uncharacterized protein</fullName>
    </submittedName>
</protein>
<sequence length="140" mass="15562">MMIGRRVLETYLLLVLNSSRSLKHDHDLEHVASRTLNTYVLGEHIGAHRGLGRMLRWTPTVLAEKLKMIESDPSVLRNVGLYKVQGDAVAAVMDGIFQQFGLCSTSDRVLHLARQADVLPTPFHGDVFTVAKRMGGVDEP</sequence>
<dbReference type="EMBL" id="ML208753">
    <property type="protein sequence ID" value="TFK60604.1"/>
    <property type="molecule type" value="Genomic_DNA"/>
</dbReference>
<evidence type="ECO:0000313" key="1">
    <source>
        <dbReference type="EMBL" id="TFK60604.1"/>
    </source>
</evidence>
<name>A0ACD3A5L7_9AGAR</name>
<gene>
    <name evidence="1" type="ORF">BDN72DRAFT_805581</name>
</gene>
<proteinExistence type="predicted"/>
<accession>A0ACD3A5L7</accession>
<organism evidence="1 2">
    <name type="scientific">Pluteus cervinus</name>
    <dbReference type="NCBI Taxonomy" id="181527"/>
    <lineage>
        <taxon>Eukaryota</taxon>
        <taxon>Fungi</taxon>
        <taxon>Dikarya</taxon>
        <taxon>Basidiomycota</taxon>
        <taxon>Agaricomycotina</taxon>
        <taxon>Agaricomycetes</taxon>
        <taxon>Agaricomycetidae</taxon>
        <taxon>Agaricales</taxon>
        <taxon>Pluteineae</taxon>
        <taxon>Pluteaceae</taxon>
        <taxon>Pluteus</taxon>
    </lineage>
</organism>
<evidence type="ECO:0000313" key="2">
    <source>
        <dbReference type="Proteomes" id="UP000308600"/>
    </source>
</evidence>
<dbReference type="Proteomes" id="UP000308600">
    <property type="component" value="Unassembled WGS sequence"/>
</dbReference>
<reference evidence="1 2" key="1">
    <citation type="journal article" date="2019" name="Nat. Ecol. Evol.">
        <title>Megaphylogeny resolves global patterns of mushroom evolution.</title>
        <authorList>
            <person name="Varga T."/>
            <person name="Krizsan K."/>
            <person name="Foldi C."/>
            <person name="Dima B."/>
            <person name="Sanchez-Garcia M."/>
            <person name="Sanchez-Ramirez S."/>
            <person name="Szollosi G.J."/>
            <person name="Szarkandi J.G."/>
            <person name="Papp V."/>
            <person name="Albert L."/>
            <person name="Andreopoulos W."/>
            <person name="Angelini C."/>
            <person name="Antonin V."/>
            <person name="Barry K.W."/>
            <person name="Bougher N.L."/>
            <person name="Buchanan P."/>
            <person name="Buyck B."/>
            <person name="Bense V."/>
            <person name="Catcheside P."/>
            <person name="Chovatia M."/>
            <person name="Cooper J."/>
            <person name="Damon W."/>
            <person name="Desjardin D."/>
            <person name="Finy P."/>
            <person name="Geml J."/>
            <person name="Haridas S."/>
            <person name="Hughes K."/>
            <person name="Justo A."/>
            <person name="Karasinski D."/>
            <person name="Kautmanova I."/>
            <person name="Kiss B."/>
            <person name="Kocsube S."/>
            <person name="Kotiranta H."/>
            <person name="LaButti K.M."/>
            <person name="Lechner B.E."/>
            <person name="Liimatainen K."/>
            <person name="Lipzen A."/>
            <person name="Lukacs Z."/>
            <person name="Mihaltcheva S."/>
            <person name="Morgado L.N."/>
            <person name="Niskanen T."/>
            <person name="Noordeloos M.E."/>
            <person name="Ohm R.A."/>
            <person name="Ortiz-Santana B."/>
            <person name="Ovrebo C."/>
            <person name="Racz N."/>
            <person name="Riley R."/>
            <person name="Savchenko A."/>
            <person name="Shiryaev A."/>
            <person name="Soop K."/>
            <person name="Spirin V."/>
            <person name="Szebenyi C."/>
            <person name="Tomsovsky M."/>
            <person name="Tulloss R.E."/>
            <person name="Uehling J."/>
            <person name="Grigoriev I.V."/>
            <person name="Vagvolgyi C."/>
            <person name="Papp T."/>
            <person name="Martin F.M."/>
            <person name="Miettinen O."/>
            <person name="Hibbett D.S."/>
            <person name="Nagy L.G."/>
        </authorList>
    </citation>
    <scope>NUCLEOTIDE SEQUENCE [LARGE SCALE GENOMIC DNA]</scope>
    <source>
        <strain evidence="1 2">NL-1719</strain>
    </source>
</reference>